<comment type="caution">
    <text evidence="3">The sequence shown here is derived from an EMBL/GenBank/DDBJ whole genome shotgun (WGS) entry which is preliminary data.</text>
</comment>
<dbReference type="EMBL" id="JAEPRC010000162">
    <property type="protein sequence ID" value="KAG2205936.1"/>
    <property type="molecule type" value="Genomic_DNA"/>
</dbReference>
<dbReference type="GO" id="GO:0006313">
    <property type="term" value="P:DNA transposition"/>
    <property type="evidence" value="ECO:0007669"/>
    <property type="project" value="InterPro"/>
</dbReference>
<name>A0A8H7RA87_9FUNG</name>
<dbReference type="InterPro" id="IPR002492">
    <property type="entry name" value="Transposase_Tc1-like"/>
</dbReference>
<organism evidence="3 4">
    <name type="scientific">Mucor plumbeus</name>
    <dbReference type="NCBI Taxonomy" id="97098"/>
    <lineage>
        <taxon>Eukaryota</taxon>
        <taxon>Fungi</taxon>
        <taxon>Fungi incertae sedis</taxon>
        <taxon>Mucoromycota</taxon>
        <taxon>Mucoromycotina</taxon>
        <taxon>Mucoromycetes</taxon>
        <taxon>Mucorales</taxon>
        <taxon>Mucorineae</taxon>
        <taxon>Mucoraceae</taxon>
        <taxon>Mucor</taxon>
    </lineage>
</organism>
<dbReference type="AlphaFoldDB" id="A0A8H7RA87"/>
<gene>
    <name evidence="3" type="ORF">INT46_002227</name>
</gene>
<feature type="domain" description="Tc1-like transposase DDE" evidence="2">
    <location>
        <begin position="125"/>
        <end position="270"/>
    </location>
</feature>
<evidence type="ECO:0000259" key="2">
    <source>
        <dbReference type="Pfam" id="PF13358"/>
    </source>
</evidence>
<reference evidence="3" key="1">
    <citation type="submission" date="2020-12" db="EMBL/GenBank/DDBJ databases">
        <title>Metabolic potential, ecology and presence of endohyphal bacteria is reflected in genomic diversity of Mucoromycotina.</title>
        <authorList>
            <person name="Muszewska A."/>
            <person name="Okrasinska A."/>
            <person name="Steczkiewicz K."/>
            <person name="Drgas O."/>
            <person name="Orlowska M."/>
            <person name="Perlinska-Lenart U."/>
            <person name="Aleksandrzak-Piekarczyk T."/>
            <person name="Szatraj K."/>
            <person name="Zielenkiewicz U."/>
            <person name="Pilsyk S."/>
            <person name="Malc E."/>
            <person name="Mieczkowski P."/>
            <person name="Kruszewska J.S."/>
            <person name="Biernat P."/>
            <person name="Pawlowska J."/>
        </authorList>
    </citation>
    <scope>NUCLEOTIDE SEQUENCE</scope>
    <source>
        <strain evidence="3">CBS 226.32</strain>
    </source>
</reference>
<dbReference type="InterPro" id="IPR036397">
    <property type="entry name" value="RNaseH_sf"/>
</dbReference>
<dbReference type="PANTHER" id="PTHR23022:SF134">
    <property type="entry name" value="TRANSPOSABLE ELEMENT TC1 TRANSPOSASE"/>
    <property type="match status" value="1"/>
</dbReference>
<dbReference type="InterPro" id="IPR038717">
    <property type="entry name" value="Tc1-like_DDE_dom"/>
</dbReference>
<dbReference type="Proteomes" id="UP000650833">
    <property type="component" value="Unassembled WGS sequence"/>
</dbReference>
<dbReference type="PANTHER" id="PTHR23022">
    <property type="entry name" value="TRANSPOSABLE ELEMENT-RELATED"/>
    <property type="match status" value="1"/>
</dbReference>
<keyword evidence="4" id="KW-1185">Reference proteome</keyword>
<proteinExistence type="predicted"/>
<protein>
    <recommendedName>
        <fullName evidence="5">Transposase</fullName>
    </recommendedName>
</protein>
<dbReference type="Pfam" id="PF01498">
    <property type="entry name" value="HTH_Tnp_Tc3_2"/>
    <property type="match status" value="1"/>
</dbReference>
<dbReference type="OrthoDB" id="2416077at2759"/>
<sequence>MVRPIPTEAQNSIKLLLIEGLSYSAIQKMYPNVGLSTLSRYKWKFLGDSTSPKVSMAPKGVQSYLLTLGIEMSLRGIRHVLKSEGFKARRKVKTNFVNATNKRKRFAWAKKYQHYTVDDWRKWGFSDETRINMWGSDGKSYYWTDGATDLLPHQIESHVQGDGGSVLFWGLITAEGPGYGSTITEGNVNTEVYIDILQTSLLDTLEYYGLDRKSFRFQQDNATPHTSVPTKQWFQRQGFSLKSILDWPPQSPDLNPIEHVWNQLKRRLNAYPARATTIAELEARIHQEWYKFTKEDCLKYIDSMPNRIKAVIRSKGGPTRY</sequence>
<dbReference type="Pfam" id="PF13358">
    <property type="entry name" value="DDE_3"/>
    <property type="match status" value="1"/>
</dbReference>
<evidence type="ECO:0000259" key="1">
    <source>
        <dbReference type="Pfam" id="PF01498"/>
    </source>
</evidence>
<dbReference type="InterPro" id="IPR052338">
    <property type="entry name" value="Transposase_5"/>
</dbReference>
<dbReference type="GO" id="GO:0003677">
    <property type="term" value="F:DNA binding"/>
    <property type="evidence" value="ECO:0007669"/>
    <property type="project" value="InterPro"/>
</dbReference>
<evidence type="ECO:0000313" key="4">
    <source>
        <dbReference type="Proteomes" id="UP000650833"/>
    </source>
</evidence>
<evidence type="ECO:0008006" key="5">
    <source>
        <dbReference type="Google" id="ProtNLM"/>
    </source>
</evidence>
<feature type="domain" description="Transposase Tc1-like" evidence="1">
    <location>
        <begin position="62"/>
        <end position="114"/>
    </location>
</feature>
<dbReference type="GO" id="GO:0015074">
    <property type="term" value="P:DNA integration"/>
    <property type="evidence" value="ECO:0007669"/>
    <property type="project" value="InterPro"/>
</dbReference>
<accession>A0A8H7RA87</accession>
<dbReference type="Gene3D" id="3.30.420.10">
    <property type="entry name" value="Ribonuclease H-like superfamily/Ribonuclease H"/>
    <property type="match status" value="1"/>
</dbReference>
<evidence type="ECO:0000313" key="3">
    <source>
        <dbReference type="EMBL" id="KAG2205936.1"/>
    </source>
</evidence>